<dbReference type="GO" id="GO:0006355">
    <property type="term" value="P:regulation of DNA-templated transcription"/>
    <property type="evidence" value="ECO:0007669"/>
    <property type="project" value="InterPro"/>
</dbReference>
<dbReference type="SMART" id="SM00421">
    <property type="entry name" value="HTH_LUXR"/>
    <property type="match status" value="1"/>
</dbReference>
<dbReference type="PANTHER" id="PTHR34293:SF1">
    <property type="entry name" value="HTH-TYPE TRANSCRIPTIONAL REGULATOR TRMBL2"/>
    <property type="match status" value="1"/>
</dbReference>
<dbReference type="RefSeq" id="WP_051136312.1">
    <property type="nucleotide sequence ID" value="NZ_BAABIH010000016.1"/>
</dbReference>
<dbReference type="AlphaFoldDB" id="A0A5P9QDV6"/>
<dbReference type="InterPro" id="IPR000792">
    <property type="entry name" value="Tscrpt_reg_LuxR_C"/>
</dbReference>
<dbReference type="Proteomes" id="UP000326702">
    <property type="component" value="Chromosome"/>
</dbReference>
<dbReference type="SUPFAM" id="SSF46894">
    <property type="entry name" value="C-terminal effector domain of the bipartite response regulators"/>
    <property type="match status" value="1"/>
</dbReference>
<dbReference type="Gene3D" id="1.10.10.10">
    <property type="entry name" value="Winged helix-like DNA-binding domain superfamily/Winged helix DNA-binding domain"/>
    <property type="match status" value="1"/>
</dbReference>
<dbReference type="Gene3D" id="3.30.870.10">
    <property type="entry name" value="Endonuclease Chain A"/>
    <property type="match status" value="1"/>
</dbReference>
<gene>
    <name evidence="2" type="ORF">KDY119_03179</name>
</gene>
<evidence type="ECO:0000313" key="3">
    <source>
        <dbReference type="Proteomes" id="UP000326702"/>
    </source>
</evidence>
<organism evidence="2 3">
    <name type="scientific">Luteimicrobium xylanilyticum</name>
    <dbReference type="NCBI Taxonomy" id="1133546"/>
    <lineage>
        <taxon>Bacteria</taxon>
        <taxon>Bacillati</taxon>
        <taxon>Actinomycetota</taxon>
        <taxon>Actinomycetes</taxon>
        <taxon>Micrococcales</taxon>
        <taxon>Luteimicrobium</taxon>
    </lineage>
</organism>
<accession>A0A5P9QDV6</accession>
<reference evidence="2 3" key="1">
    <citation type="submission" date="2019-10" db="EMBL/GenBank/DDBJ databases">
        <title>Genome sequence of Luteimicrobium xylanilyticum HY-24.</title>
        <authorList>
            <person name="Kim D.Y."/>
            <person name="Park H.-Y."/>
        </authorList>
    </citation>
    <scope>NUCLEOTIDE SEQUENCE [LARGE SCALE GENOMIC DNA]</scope>
    <source>
        <strain evidence="2 3">HY-24</strain>
    </source>
</reference>
<dbReference type="PANTHER" id="PTHR34293">
    <property type="entry name" value="HTH-TYPE TRANSCRIPTIONAL REGULATOR TRMBL2"/>
    <property type="match status" value="1"/>
</dbReference>
<proteinExistence type="predicted"/>
<protein>
    <submittedName>
        <fullName evidence="2">Bialaphos biosynthetic pathway regulatory protein</fullName>
    </submittedName>
</protein>
<dbReference type="GO" id="GO:0003677">
    <property type="term" value="F:DNA binding"/>
    <property type="evidence" value="ECO:0007669"/>
    <property type="project" value="InterPro"/>
</dbReference>
<sequence length="327" mass="36219">MGDVTRQEMWTLLGLEEVDELVYRALLEHPGRMPTDVAARAEVSFEEFDRSAATLVGLRLVRRVDDRLEALEPRAALTALARQRQSVLDQVGDVAQDLGMTFGAARLKADPATLFQVLRGRDEIVQRHIELVQAATSSIWVTATPPFITGTDEATDAVVQAALRRGVRIRVVYDTSALRDPVIYEYLAESAGRGEQTRVRPDLRTRLILVDEGTAMVPVVPETERSDPRAVVIARSSVTQALCELFEYHWAQAEPLHEHGDRGQRSDGAVDRELLVLLANGLTDQVIAHRLGCSERTLRRRIAELSTQLAATSRFQLGASAARRGLL</sequence>
<dbReference type="InterPro" id="IPR016032">
    <property type="entry name" value="Sig_transdc_resp-reg_C-effctor"/>
</dbReference>
<dbReference type="InterPro" id="IPR036388">
    <property type="entry name" value="WH-like_DNA-bd_sf"/>
</dbReference>
<evidence type="ECO:0000259" key="1">
    <source>
        <dbReference type="SMART" id="SM00421"/>
    </source>
</evidence>
<dbReference type="EMBL" id="CP045529">
    <property type="protein sequence ID" value="QFU99644.1"/>
    <property type="molecule type" value="Genomic_DNA"/>
</dbReference>
<dbReference type="KEGG" id="lxl:KDY119_03179"/>
<feature type="domain" description="HTH luxR-type" evidence="1">
    <location>
        <begin position="272"/>
        <end position="321"/>
    </location>
</feature>
<dbReference type="InterPro" id="IPR051797">
    <property type="entry name" value="TrmB-like"/>
</dbReference>
<dbReference type="Pfam" id="PF24217">
    <property type="entry name" value="DUF7436"/>
    <property type="match status" value="1"/>
</dbReference>
<dbReference type="OrthoDB" id="5932488at2"/>
<evidence type="ECO:0000313" key="2">
    <source>
        <dbReference type="EMBL" id="QFU99644.1"/>
    </source>
</evidence>
<keyword evidence="3" id="KW-1185">Reference proteome</keyword>
<dbReference type="InterPro" id="IPR055859">
    <property type="entry name" value="DUF7436"/>
</dbReference>
<dbReference type="SUPFAM" id="SSF56024">
    <property type="entry name" value="Phospholipase D/nuclease"/>
    <property type="match status" value="1"/>
</dbReference>
<name>A0A5P9QDV6_9MICO</name>